<name>A0A392T7W1_9FABA</name>
<protein>
    <submittedName>
        <fullName evidence="1">Uncharacterized protein</fullName>
    </submittedName>
</protein>
<reference evidence="1 2" key="1">
    <citation type="journal article" date="2018" name="Front. Plant Sci.">
        <title>Red Clover (Trifolium pratense) and Zigzag Clover (T. medium) - A Picture of Genomic Similarities and Differences.</title>
        <authorList>
            <person name="Dluhosova J."/>
            <person name="Istvanek J."/>
            <person name="Nedelnik J."/>
            <person name="Repkova J."/>
        </authorList>
    </citation>
    <scope>NUCLEOTIDE SEQUENCE [LARGE SCALE GENOMIC DNA]</scope>
    <source>
        <strain evidence="2">cv. 10/8</strain>
        <tissue evidence="1">Leaf</tissue>
    </source>
</reference>
<sequence>MPDDFINGILPRERNANNKLCFSLNETRKDEITLPLTK</sequence>
<dbReference type="EMBL" id="LXQA010523648">
    <property type="protein sequence ID" value="MCI57119.1"/>
    <property type="molecule type" value="Genomic_DNA"/>
</dbReference>
<keyword evidence="2" id="KW-1185">Reference proteome</keyword>
<accession>A0A392T7W1</accession>
<proteinExistence type="predicted"/>
<organism evidence="1 2">
    <name type="scientific">Trifolium medium</name>
    <dbReference type="NCBI Taxonomy" id="97028"/>
    <lineage>
        <taxon>Eukaryota</taxon>
        <taxon>Viridiplantae</taxon>
        <taxon>Streptophyta</taxon>
        <taxon>Embryophyta</taxon>
        <taxon>Tracheophyta</taxon>
        <taxon>Spermatophyta</taxon>
        <taxon>Magnoliopsida</taxon>
        <taxon>eudicotyledons</taxon>
        <taxon>Gunneridae</taxon>
        <taxon>Pentapetalae</taxon>
        <taxon>rosids</taxon>
        <taxon>fabids</taxon>
        <taxon>Fabales</taxon>
        <taxon>Fabaceae</taxon>
        <taxon>Papilionoideae</taxon>
        <taxon>50 kb inversion clade</taxon>
        <taxon>NPAAA clade</taxon>
        <taxon>Hologalegina</taxon>
        <taxon>IRL clade</taxon>
        <taxon>Trifolieae</taxon>
        <taxon>Trifolium</taxon>
    </lineage>
</organism>
<dbReference type="Proteomes" id="UP000265520">
    <property type="component" value="Unassembled WGS sequence"/>
</dbReference>
<dbReference type="AlphaFoldDB" id="A0A392T7W1"/>
<evidence type="ECO:0000313" key="1">
    <source>
        <dbReference type="EMBL" id="MCI57119.1"/>
    </source>
</evidence>
<feature type="non-terminal residue" evidence="1">
    <location>
        <position position="38"/>
    </location>
</feature>
<evidence type="ECO:0000313" key="2">
    <source>
        <dbReference type="Proteomes" id="UP000265520"/>
    </source>
</evidence>
<comment type="caution">
    <text evidence="1">The sequence shown here is derived from an EMBL/GenBank/DDBJ whole genome shotgun (WGS) entry which is preliminary data.</text>
</comment>